<evidence type="ECO:0000313" key="8">
    <source>
        <dbReference type="Proteomes" id="UP000287394"/>
    </source>
</evidence>
<dbReference type="EMBL" id="AP025739">
    <property type="protein sequence ID" value="BDI29353.1"/>
    <property type="molecule type" value="Genomic_DNA"/>
</dbReference>
<reference evidence="7 8" key="1">
    <citation type="journal article" date="2019" name="Int. J. Syst. Evol. Microbiol.">
        <title>Capsulimonas corticalis gen. nov., sp. nov., an aerobic capsulated bacterium, of a novel bacterial order, Capsulimonadales ord. nov., of the class Armatimonadia of the phylum Armatimonadetes.</title>
        <authorList>
            <person name="Li J."/>
            <person name="Kudo C."/>
            <person name="Tonouchi A."/>
        </authorList>
    </citation>
    <scope>NUCLEOTIDE SEQUENCE [LARGE SCALE GENOMIC DNA]</scope>
    <source>
        <strain evidence="7 8">AX-7</strain>
    </source>
</reference>
<dbReference type="GO" id="GO:0006508">
    <property type="term" value="P:proteolysis"/>
    <property type="evidence" value="ECO:0007669"/>
    <property type="project" value="UniProtKB-KW"/>
</dbReference>
<dbReference type="Pfam" id="PF00877">
    <property type="entry name" value="NLPC_P60"/>
    <property type="match status" value="1"/>
</dbReference>
<gene>
    <name evidence="7" type="ORF">CCAX7_14040</name>
</gene>
<evidence type="ECO:0000256" key="1">
    <source>
        <dbReference type="ARBA" id="ARBA00007074"/>
    </source>
</evidence>
<protein>
    <recommendedName>
        <fullName evidence="6">NlpC/P60 domain-containing protein</fullName>
    </recommendedName>
</protein>
<comment type="similarity">
    <text evidence="1">Belongs to the peptidase C40 family.</text>
</comment>
<feature type="compositionally biased region" description="Polar residues" evidence="5">
    <location>
        <begin position="281"/>
        <end position="298"/>
    </location>
</feature>
<evidence type="ECO:0000256" key="2">
    <source>
        <dbReference type="ARBA" id="ARBA00022670"/>
    </source>
</evidence>
<evidence type="ECO:0000256" key="4">
    <source>
        <dbReference type="ARBA" id="ARBA00022807"/>
    </source>
</evidence>
<keyword evidence="8" id="KW-1185">Reference proteome</keyword>
<dbReference type="InterPro" id="IPR038765">
    <property type="entry name" value="Papain-like_cys_pep_sf"/>
</dbReference>
<dbReference type="AlphaFoldDB" id="A0A9N7KZN2"/>
<organism evidence="7 8">
    <name type="scientific">Capsulimonas corticalis</name>
    <dbReference type="NCBI Taxonomy" id="2219043"/>
    <lineage>
        <taxon>Bacteria</taxon>
        <taxon>Bacillati</taxon>
        <taxon>Armatimonadota</taxon>
        <taxon>Armatimonadia</taxon>
        <taxon>Capsulimonadales</taxon>
        <taxon>Capsulimonadaceae</taxon>
        <taxon>Capsulimonas</taxon>
    </lineage>
</organism>
<feature type="compositionally biased region" description="Low complexity" evidence="5">
    <location>
        <begin position="1"/>
        <end position="15"/>
    </location>
</feature>
<dbReference type="Gene3D" id="3.90.1720.10">
    <property type="entry name" value="endopeptidase domain like (from Nostoc punctiforme)"/>
    <property type="match status" value="1"/>
</dbReference>
<dbReference type="InterPro" id="IPR000064">
    <property type="entry name" value="NLP_P60_dom"/>
</dbReference>
<name>A0A9N7KZN2_9BACT</name>
<feature type="region of interest" description="Disordered" evidence="5">
    <location>
        <begin position="1"/>
        <end position="53"/>
    </location>
</feature>
<dbReference type="GO" id="GO:0008234">
    <property type="term" value="F:cysteine-type peptidase activity"/>
    <property type="evidence" value="ECO:0007669"/>
    <property type="project" value="UniProtKB-KW"/>
</dbReference>
<keyword evidence="4" id="KW-0788">Thiol protease</keyword>
<feature type="compositionally biased region" description="Low complexity" evidence="5">
    <location>
        <begin position="40"/>
        <end position="51"/>
    </location>
</feature>
<keyword evidence="2" id="KW-0645">Protease</keyword>
<dbReference type="PANTHER" id="PTHR47053">
    <property type="entry name" value="MUREIN DD-ENDOPEPTIDASE MEPH-RELATED"/>
    <property type="match status" value="1"/>
</dbReference>
<dbReference type="KEGG" id="ccot:CCAX7_14040"/>
<evidence type="ECO:0000259" key="6">
    <source>
        <dbReference type="PROSITE" id="PS51935"/>
    </source>
</evidence>
<keyword evidence="3" id="KW-0378">Hydrolase</keyword>
<feature type="domain" description="NlpC/P60" evidence="6">
    <location>
        <begin position="145"/>
        <end position="271"/>
    </location>
</feature>
<dbReference type="PANTHER" id="PTHR47053:SF1">
    <property type="entry name" value="MUREIN DD-ENDOPEPTIDASE MEPH-RELATED"/>
    <property type="match status" value="1"/>
</dbReference>
<evidence type="ECO:0000256" key="5">
    <source>
        <dbReference type="SAM" id="MobiDB-lite"/>
    </source>
</evidence>
<dbReference type="InterPro" id="IPR051202">
    <property type="entry name" value="Peptidase_C40"/>
</dbReference>
<dbReference type="Proteomes" id="UP000287394">
    <property type="component" value="Chromosome"/>
</dbReference>
<accession>A0A9N7KZN2</accession>
<evidence type="ECO:0000256" key="3">
    <source>
        <dbReference type="ARBA" id="ARBA00022801"/>
    </source>
</evidence>
<feature type="compositionally biased region" description="Basic residues" evidence="5">
    <location>
        <begin position="28"/>
        <end position="39"/>
    </location>
</feature>
<dbReference type="SUPFAM" id="SSF54001">
    <property type="entry name" value="Cysteine proteinases"/>
    <property type="match status" value="1"/>
</dbReference>
<sequence length="298" mass="31908">MITDSEASQAADASDVTTPAASAPRSTRLYHRKPRRSSAARRSSTPALPSRGITSNVAGASNVVGRLAMVQIDNAQIHATGRYGRLLSVCPRGQYLAINCETDSQYGVLMIDHSLGYINKSDVQVLDYQVVNTAPAQDPGDAATGTLGQRLVQQAEGYLGVPYVWGGDTKNGIDCSGFVKAIYSSFGIDLPRHSGDQAAIGYDVPRSNVAQWVPGDRMYFACHHPEIDHTGMYIGGGYFIHASVGHGRSVAIDRVDNKYYASHLVAVRRSKELLGEPASPPSSQLTASNSNDPEANQE</sequence>
<evidence type="ECO:0000313" key="7">
    <source>
        <dbReference type="EMBL" id="BDI29353.1"/>
    </source>
</evidence>
<feature type="region of interest" description="Disordered" evidence="5">
    <location>
        <begin position="271"/>
        <end position="298"/>
    </location>
</feature>
<dbReference type="PROSITE" id="PS51935">
    <property type="entry name" value="NLPC_P60"/>
    <property type="match status" value="1"/>
</dbReference>
<dbReference type="OrthoDB" id="9813118at2"/>
<proteinExistence type="inferred from homology"/>